<evidence type="ECO:0000256" key="3">
    <source>
        <dbReference type="ARBA" id="ARBA00022692"/>
    </source>
</evidence>
<dbReference type="Proteomes" id="UP000502533">
    <property type="component" value="Chromosome"/>
</dbReference>
<dbReference type="AlphaFoldDB" id="A0A181C6K6"/>
<comment type="caution">
    <text evidence="6">Lacks conserved residue(s) required for the propagation of feature annotation.</text>
</comment>
<gene>
    <name evidence="7" type="ORF">GWK63_00435</name>
</gene>
<comment type="subcellular location">
    <subcellularLocation>
        <location evidence="1 6">Cell membrane</location>
        <topology evidence="1 6">Multi-pass membrane protein</topology>
    </subcellularLocation>
</comment>
<feature type="transmembrane region" description="Helical" evidence="6">
    <location>
        <begin position="21"/>
        <end position="44"/>
    </location>
</feature>
<dbReference type="KEGG" id="kre:GWK63_00435"/>
<evidence type="ECO:0000256" key="6">
    <source>
        <dbReference type="RuleBase" id="RU366058"/>
    </source>
</evidence>
<reference evidence="7 8" key="1">
    <citation type="submission" date="2020-03" db="EMBL/GenBank/DDBJ databases">
        <title>Isolation of cellulose-producing strains, genome characterization and application of the synthesized cellulose films as an economical and sustainable material for piezoelectric sensor construction.</title>
        <authorList>
            <person name="Mangayil R.K."/>
        </authorList>
    </citation>
    <scope>NUCLEOTIDE SEQUENCE [LARGE SCALE GENOMIC DNA]</scope>
    <source>
        <strain evidence="7 8">ENS 9a1a</strain>
    </source>
</reference>
<keyword evidence="3 6" id="KW-0812">Transmembrane</keyword>
<accession>A0A181C6K6</accession>
<dbReference type="InterPro" id="IPR015414">
    <property type="entry name" value="TMEM64"/>
</dbReference>
<dbReference type="PANTHER" id="PTHR12677">
    <property type="entry name" value="GOLGI APPARATUS MEMBRANE PROTEIN TVP38-RELATED"/>
    <property type="match status" value="1"/>
</dbReference>
<dbReference type="Pfam" id="PF09335">
    <property type="entry name" value="VTT_dom"/>
    <property type="match status" value="1"/>
</dbReference>
<feature type="transmembrane region" description="Helical" evidence="6">
    <location>
        <begin position="215"/>
        <end position="236"/>
    </location>
</feature>
<dbReference type="InterPro" id="IPR032816">
    <property type="entry name" value="VTT_dom"/>
</dbReference>
<comment type="similarity">
    <text evidence="6">Belongs to the TVP38/TMEM64 family.</text>
</comment>
<name>A0A181C6K6_9PROT</name>
<evidence type="ECO:0000256" key="1">
    <source>
        <dbReference type="ARBA" id="ARBA00004651"/>
    </source>
</evidence>
<evidence type="ECO:0000313" key="7">
    <source>
        <dbReference type="EMBL" id="QIP34169.1"/>
    </source>
</evidence>
<keyword evidence="4 6" id="KW-1133">Transmembrane helix</keyword>
<organism evidence="7 8">
    <name type="scientific">Komagataeibacter rhaeticus</name>
    <dbReference type="NCBI Taxonomy" id="215221"/>
    <lineage>
        <taxon>Bacteria</taxon>
        <taxon>Pseudomonadati</taxon>
        <taxon>Pseudomonadota</taxon>
        <taxon>Alphaproteobacteria</taxon>
        <taxon>Acetobacterales</taxon>
        <taxon>Acetobacteraceae</taxon>
        <taxon>Komagataeibacter</taxon>
    </lineage>
</organism>
<proteinExistence type="inferred from homology"/>
<dbReference type="GO" id="GO:0005886">
    <property type="term" value="C:plasma membrane"/>
    <property type="evidence" value="ECO:0007669"/>
    <property type="project" value="UniProtKB-SubCell"/>
</dbReference>
<keyword evidence="8" id="KW-1185">Reference proteome</keyword>
<evidence type="ECO:0000256" key="2">
    <source>
        <dbReference type="ARBA" id="ARBA00022475"/>
    </source>
</evidence>
<feature type="transmembrane region" description="Helical" evidence="6">
    <location>
        <begin position="95"/>
        <end position="119"/>
    </location>
</feature>
<dbReference type="PANTHER" id="PTHR12677:SF59">
    <property type="entry name" value="GOLGI APPARATUS MEMBRANE PROTEIN TVP38-RELATED"/>
    <property type="match status" value="1"/>
</dbReference>
<feature type="transmembrane region" description="Helical" evidence="6">
    <location>
        <begin position="180"/>
        <end position="203"/>
    </location>
</feature>
<keyword evidence="5 6" id="KW-0472">Membrane</keyword>
<evidence type="ECO:0000313" key="8">
    <source>
        <dbReference type="Proteomes" id="UP000502533"/>
    </source>
</evidence>
<sequence>MNMLLGDDRKCDAVLKKDRSTGFRIIPIAFGFIVLAAILFLVRYNDIAAVIGTVLTNVHEDSAWRGWLACELIQIVVALCGILPASATAMGIGAAYGIVDGFLLAAPATMIGALISFVLSRTFLRGLIHRFLCKRTRLDRLDRVLSAEGWKIACLFRLSPIMPFAITSYALGMSSLSMRAYLIGTLASLPALLGYITMGALTARSLTSVTGESISWVHAAILILGVVGTFALIWHLTRVITKVLSRADG</sequence>
<keyword evidence="2 6" id="KW-1003">Cell membrane</keyword>
<evidence type="ECO:0000256" key="4">
    <source>
        <dbReference type="ARBA" id="ARBA00022989"/>
    </source>
</evidence>
<protein>
    <recommendedName>
        <fullName evidence="6">TVP38/TMEM64 family membrane protein</fullName>
    </recommendedName>
</protein>
<dbReference type="EMBL" id="CP050139">
    <property type="protein sequence ID" value="QIP34169.1"/>
    <property type="molecule type" value="Genomic_DNA"/>
</dbReference>
<evidence type="ECO:0000256" key="5">
    <source>
        <dbReference type="ARBA" id="ARBA00023136"/>
    </source>
</evidence>